<dbReference type="PATRIC" id="fig|568816.4.peg.2016"/>
<dbReference type="HOGENOM" id="CLU_3039421_0_0_9"/>
<evidence type="ECO:0000313" key="2">
    <source>
        <dbReference type="Proteomes" id="UP000007093"/>
    </source>
</evidence>
<dbReference type="AlphaFoldDB" id="G4Q5A7"/>
<dbReference type="KEGG" id="ain:Acin_2084"/>
<dbReference type="eggNOG" id="COG2801">
    <property type="taxonomic scope" value="Bacteria"/>
</dbReference>
<keyword evidence="2" id="KW-1185">Reference proteome</keyword>
<protein>
    <recommendedName>
        <fullName evidence="3">Transposase</fullName>
    </recommendedName>
</protein>
<evidence type="ECO:0008006" key="3">
    <source>
        <dbReference type="Google" id="ProtNLM"/>
    </source>
</evidence>
<gene>
    <name evidence="1" type="ordered locus">Acin_2084</name>
</gene>
<name>G4Q5A7_ACIIR</name>
<dbReference type="Proteomes" id="UP000007093">
    <property type="component" value="Chromosome"/>
</dbReference>
<proteinExistence type="predicted"/>
<dbReference type="InParanoid" id="G4Q5A7"/>
<accession>G4Q5A7</accession>
<evidence type="ECO:0000313" key="1">
    <source>
        <dbReference type="EMBL" id="AEQ23285.1"/>
    </source>
</evidence>
<reference evidence="1 2" key="1">
    <citation type="journal article" date="2011" name="J. Bacteriol.">
        <title>Complete genome sequence of Acidaminococcus intestini RYC-MR95, a Gram-negative bacterium from the phylum Firmicutes.</title>
        <authorList>
            <person name="D'Auria G."/>
            <person name="Galan J.C."/>
            <person name="Rodriguez-Alcayna M."/>
            <person name="Moya A."/>
            <person name="Baquero F."/>
            <person name="Latorre A."/>
        </authorList>
    </citation>
    <scope>NUCLEOTIDE SEQUENCE [LARGE SCALE GENOMIC DNA]</scope>
    <source>
        <strain evidence="1 2">RyC-MR95</strain>
    </source>
</reference>
<sequence>MGCAAQGKKAAIIQELRQEGHPLKYLLKFSGLAKSTYYYELKRTDRVEGKKQIN</sequence>
<dbReference type="EMBL" id="CP003058">
    <property type="protein sequence ID" value="AEQ23285.1"/>
    <property type="molecule type" value="Genomic_DNA"/>
</dbReference>
<organism evidence="1 2">
    <name type="scientific">Acidaminococcus intestini (strain RyC-MR95)</name>
    <dbReference type="NCBI Taxonomy" id="568816"/>
    <lineage>
        <taxon>Bacteria</taxon>
        <taxon>Bacillati</taxon>
        <taxon>Bacillota</taxon>
        <taxon>Negativicutes</taxon>
        <taxon>Acidaminococcales</taxon>
        <taxon>Acidaminococcaceae</taxon>
        <taxon>Acidaminococcus</taxon>
    </lineage>
</organism>